<accession>A0A2I0KMD6</accession>
<reference evidence="1 2" key="1">
    <citation type="submission" date="2017-11" db="EMBL/GenBank/DDBJ databases">
        <title>De-novo sequencing of pomegranate (Punica granatum L.) genome.</title>
        <authorList>
            <person name="Akparov Z."/>
            <person name="Amiraslanov A."/>
            <person name="Hajiyeva S."/>
            <person name="Abbasov M."/>
            <person name="Kaur K."/>
            <person name="Hamwieh A."/>
            <person name="Solovyev V."/>
            <person name="Salamov A."/>
            <person name="Braich B."/>
            <person name="Kosarev P."/>
            <person name="Mahmoud A."/>
            <person name="Hajiyev E."/>
            <person name="Babayeva S."/>
            <person name="Izzatullayeva V."/>
            <person name="Mammadov A."/>
            <person name="Mammadov A."/>
            <person name="Sharifova S."/>
            <person name="Ojaghi J."/>
            <person name="Eynullazada K."/>
            <person name="Bayramov B."/>
            <person name="Abdulazimova A."/>
            <person name="Shahmuradov I."/>
        </authorList>
    </citation>
    <scope>NUCLEOTIDE SEQUENCE [LARGE SCALE GENOMIC DNA]</scope>
    <source>
        <strain evidence="2">cv. AG2017</strain>
        <tissue evidence="1">Leaf</tissue>
    </source>
</reference>
<sequence>MARAFNTKVRHREFNPDDLILRKALHVAPNSRGKFSYKYDGPFVVKETFSGGAIILSDMERTENALPVNADALKKYYP</sequence>
<proteinExistence type="predicted"/>
<evidence type="ECO:0000313" key="2">
    <source>
        <dbReference type="Proteomes" id="UP000233551"/>
    </source>
</evidence>
<keyword evidence="2" id="KW-1185">Reference proteome</keyword>
<dbReference type="EMBL" id="PGOL01000484">
    <property type="protein sequence ID" value="PKI69652.1"/>
    <property type="molecule type" value="Genomic_DNA"/>
</dbReference>
<dbReference type="Proteomes" id="UP000233551">
    <property type="component" value="Unassembled WGS sequence"/>
</dbReference>
<dbReference type="AlphaFoldDB" id="A0A2I0KMD6"/>
<protein>
    <submittedName>
        <fullName evidence="1">Uncharacterized protein</fullName>
    </submittedName>
</protein>
<evidence type="ECO:0000313" key="1">
    <source>
        <dbReference type="EMBL" id="PKI69652.1"/>
    </source>
</evidence>
<organism evidence="1 2">
    <name type="scientific">Punica granatum</name>
    <name type="common">Pomegranate</name>
    <dbReference type="NCBI Taxonomy" id="22663"/>
    <lineage>
        <taxon>Eukaryota</taxon>
        <taxon>Viridiplantae</taxon>
        <taxon>Streptophyta</taxon>
        <taxon>Embryophyta</taxon>
        <taxon>Tracheophyta</taxon>
        <taxon>Spermatophyta</taxon>
        <taxon>Magnoliopsida</taxon>
        <taxon>eudicotyledons</taxon>
        <taxon>Gunneridae</taxon>
        <taxon>Pentapetalae</taxon>
        <taxon>rosids</taxon>
        <taxon>malvids</taxon>
        <taxon>Myrtales</taxon>
        <taxon>Lythraceae</taxon>
        <taxon>Punica</taxon>
    </lineage>
</organism>
<comment type="caution">
    <text evidence="1">The sequence shown here is derived from an EMBL/GenBank/DDBJ whole genome shotgun (WGS) entry which is preliminary data.</text>
</comment>
<dbReference type="STRING" id="22663.A0A2I0KMD6"/>
<gene>
    <name evidence="1" type="ORF">CRG98_009923</name>
</gene>
<name>A0A2I0KMD6_PUNGR</name>